<name>A0A2M8LIC9_9BACT</name>
<evidence type="ECO:0008006" key="4">
    <source>
        <dbReference type="Google" id="ProtNLM"/>
    </source>
</evidence>
<sequence>MKRLSLMALSLILLGAGCLGGGTSTSGSDGGVFKTITAGQEWGQAVVVPTSAGIGTLATTDVLNMEMDPQDKTYLYLGTRQSGMLYSEDSGASWRQPEESALKDGLIYNVQVDPTDVCTVYVAKGSRLYRTDDCMRSFNSETYVDTRSGVNVVQIAVDWYNPKMVWIGLSNGDVLRSGDSGRTWSTVLKTGNEISGFLINNTDSRQVLVSTYKDGIYKTIDTGTTWEEVDGGLSELKQSTRVYTMIQSNDSGVVLASSEYGLTRSTDFGDTWEAIPLLTSAGQVTIRAIGMDADDPNTLYYASGATFYHSTDAGSTWGTEKFPTSRVPRTLLVDPDDSTVLYIGVASATD</sequence>
<comment type="caution">
    <text evidence="2">The sequence shown here is derived from an EMBL/GenBank/DDBJ whole genome shotgun (WGS) entry which is preliminary data.</text>
</comment>
<accession>A0A2M8LIC9</accession>
<gene>
    <name evidence="2" type="ORF">COV05_00510</name>
</gene>
<dbReference type="EMBL" id="PFEU01000005">
    <property type="protein sequence ID" value="PJE77193.1"/>
    <property type="molecule type" value="Genomic_DNA"/>
</dbReference>
<reference evidence="3" key="1">
    <citation type="submission" date="2017-09" db="EMBL/GenBank/DDBJ databases">
        <title>Depth-based differentiation of microbial function through sediment-hosted aquifers and enrichment of novel symbionts in the deep terrestrial subsurface.</title>
        <authorList>
            <person name="Probst A.J."/>
            <person name="Ladd B."/>
            <person name="Jarett J.K."/>
            <person name="Geller-Mcgrath D.E."/>
            <person name="Sieber C.M.K."/>
            <person name="Emerson J.B."/>
            <person name="Anantharaman K."/>
            <person name="Thomas B.C."/>
            <person name="Malmstrom R."/>
            <person name="Stieglmeier M."/>
            <person name="Klingl A."/>
            <person name="Woyke T."/>
            <person name="Ryan C.M."/>
            <person name="Banfield J.F."/>
        </authorList>
    </citation>
    <scope>NUCLEOTIDE SEQUENCE [LARGE SCALE GENOMIC DNA]</scope>
</reference>
<dbReference type="SUPFAM" id="SSF110296">
    <property type="entry name" value="Oligoxyloglucan reducing end-specific cellobiohydrolase"/>
    <property type="match status" value="2"/>
</dbReference>
<dbReference type="Gene3D" id="2.130.10.10">
    <property type="entry name" value="YVTN repeat-like/Quinoprotein amine dehydrogenase"/>
    <property type="match status" value="2"/>
</dbReference>
<evidence type="ECO:0000313" key="2">
    <source>
        <dbReference type="EMBL" id="PJE77193.1"/>
    </source>
</evidence>
<dbReference type="PANTHER" id="PTHR43739">
    <property type="entry name" value="XYLOGLUCANASE (EUROFUNG)"/>
    <property type="match status" value="1"/>
</dbReference>
<feature type="chain" id="PRO_5014915610" description="Photosynthesis system II assembly factor Ycf48/Hcf136-like domain-containing protein" evidence="1">
    <location>
        <begin position="22"/>
        <end position="350"/>
    </location>
</feature>
<evidence type="ECO:0000256" key="1">
    <source>
        <dbReference type="SAM" id="SignalP"/>
    </source>
</evidence>
<dbReference type="InterPro" id="IPR015943">
    <property type="entry name" value="WD40/YVTN_repeat-like_dom_sf"/>
</dbReference>
<proteinExistence type="predicted"/>
<dbReference type="AlphaFoldDB" id="A0A2M8LIC9"/>
<dbReference type="PANTHER" id="PTHR43739:SF5">
    <property type="entry name" value="EXO-ALPHA-SIALIDASE"/>
    <property type="match status" value="1"/>
</dbReference>
<feature type="signal peptide" evidence="1">
    <location>
        <begin position="1"/>
        <end position="21"/>
    </location>
</feature>
<dbReference type="PROSITE" id="PS51257">
    <property type="entry name" value="PROKAR_LIPOPROTEIN"/>
    <property type="match status" value="1"/>
</dbReference>
<dbReference type="Proteomes" id="UP000231436">
    <property type="component" value="Unassembled WGS sequence"/>
</dbReference>
<dbReference type="GO" id="GO:0010411">
    <property type="term" value="P:xyloglucan metabolic process"/>
    <property type="evidence" value="ECO:0007669"/>
    <property type="project" value="TreeGrafter"/>
</dbReference>
<keyword evidence="1" id="KW-0732">Signal</keyword>
<protein>
    <recommendedName>
        <fullName evidence="4">Photosynthesis system II assembly factor Ycf48/Hcf136-like domain-containing protein</fullName>
    </recommendedName>
</protein>
<dbReference type="InterPro" id="IPR052025">
    <property type="entry name" value="Xyloglucanase_GH74"/>
</dbReference>
<evidence type="ECO:0000313" key="3">
    <source>
        <dbReference type="Proteomes" id="UP000231436"/>
    </source>
</evidence>
<organism evidence="2 3">
    <name type="scientific">Candidatus Uhrbacteria bacterium CG10_big_fil_rev_8_21_14_0_10_48_16</name>
    <dbReference type="NCBI Taxonomy" id="1975038"/>
    <lineage>
        <taxon>Bacteria</taxon>
        <taxon>Candidatus Uhriibacteriota</taxon>
    </lineage>
</organism>